<protein>
    <submittedName>
        <fullName evidence="2">Glycosyltransferase</fullName>
    </submittedName>
</protein>
<dbReference type="Gene3D" id="3.40.50.2000">
    <property type="entry name" value="Glycogen Phosphorylase B"/>
    <property type="match status" value="1"/>
</dbReference>
<keyword evidence="3" id="KW-1185">Reference proteome</keyword>
<proteinExistence type="predicted"/>
<name>A0ABW5U3X6_9RHOB</name>
<evidence type="ECO:0000259" key="1">
    <source>
        <dbReference type="Pfam" id="PF13579"/>
    </source>
</evidence>
<evidence type="ECO:0000313" key="3">
    <source>
        <dbReference type="Proteomes" id="UP001597474"/>
    </source>
</evidence>
<dbReference type="InterPro" id="IPR028098">
    <property type="entry name" value="Glyco_trans_4-like_N"/>
</dbReference>
<organism evidence="2 3">
    <name type="scientific">Sulfitobacter aestuarii</name>
    <dbReference type="NCBI Taxonomy" id="2161676"/>
    <lineage>
        <taxon>Bacteria</taxon>
        <taxon>Pseudomonadati</taxon>
        <taxon>Pseudomonadota</taxon>
        <taxon>Alphaproteobacteria</taxon>
        <taxon>Rhodobacterales</taxon>
        <taxon>Roseobacteraceae</taxon>
        <taxon>Sulfitobacter</taxon>
    </lineage>
</organism>
<accession>A0ABW5U3X6</accession>
<comment type="caution">
    <text evidence="2">The sequence shown here is derived from an EMBL/GenBank/DDBJ whole genome shotgun (WGS) entry which is preliminary data.</text>
</comment>
<reference evidence="3" key="1">
    <citation type="journal article" date="2019" name="Int. J. Syst. Evol. Microbiol.">
        <title>The Global Catalogue of Microorganisms (GCM) 10K type strain sequencing project: providing services to taxonomists for standard genome sequencing and annotation.</title>
        <authorList>
            <consortium name="The Broad Institute Genomics Platform"/>
            <consortium name="The Broad Institute Genome Sequencing Center for Infectious Disease"/>
            <person name="Wu L."/>
            <person name="Ma J."/>
        </authorList>
    </citation>
    <scope>NUCLEOTIDE SEQUENCE [LARGE SCALE GENOMIC DNA]</scope>
    <source>
        <strain evidence="3">TISTR 2562</strain>
    </source>
</reference>
<dbReference type="Proteomes" id="UP001597474">
    <property type="component" value="Unassembled WGS sequence"/>
</dbReference>
<dbReference type="SUPFAM" id="SSF53756">
    <property type="entry name" value="UDP-Glycosyltransferase/glycogen phosphorylase"/>
    <property type="match status" value="1"/>
</dbReference>
<dbReference type="RefSeq" id="WP_386374164.1">
    <property type="nucleotide sequence ID" value="NZ_JBHUMP010000008.1"/>
</dbReference>
<sequence length="388" mass="45098">MNCVYIGVDATNPTLILRIRSFLRAGVTLTGFTFRRQKFNRDFRPFWNNVHLGTTVDRRYLYRLPALAKGLWRMLRHGETFRRADFIYARNLDLAVLGCFAKYLTRSRAQLIYEVEDVQAVFFRPTLQGRIFRAIERWLLRRADLLVVMSPGFLRGYFIPTQNYDGPSYVLENRIQTDDRSLPEPGSREPWARSTEKVVIGWFGTLRCTKSMEILGRVADELGDKVEIYLRGYPTETGMAEFQEVLQRHPNWVYGGEYTVPDDLGDMYRRVHYAWCLDFLDAEGNSPLLLTCRMYQGGYYGAVPLVPAGSEMERWLAKIGIGHSIAPDYAENLIAMLRRFDIEDYRAERAEVMEKREIFREDGRDLQGLLGCIREQQPAKATKPSDRH</sequence>
<dbReference type="Pfam" id="PF13579">
    <property type="entry name" value="Glyco_trans_4_4"/>
    <property type="match status" value="1"/>
</dbReference>
<gene>
    <name evidence="2" type="ORF">ACFSUD_10550</name>
</gene>
<dbReference type="EMBL" id="JBHUMP010000008">
    <property type="protein sequence ID" value="MFD2740010.1"/>
    <property type="molecule type" value="Genomic_DNA"/>
</dbReference>
<feature type="domain" description="Glycosyltransferase subfamily 4-like N-terminal" evidence="1">
    <location>
        <begin position="56"/>
        <end position="155"/>
    </location>
</feature>
<evidence type="ECO:0000313" key="2">
    <source>
        <dbReference type="EMBL" id="MFD2740010.1"/>
    </source>
</evidence>